<feature type="region of interest" description="Disordered" evidence="1">
    <location>
        <begin position="461"/>
        <end position="482"/>
    </location>
</feature>
<feature type="region of interest" description="Disordered" evidence="1">
    <location>
        <begin position="1"/>
        <end position="80"/>
    </location>
</feature>
<feature type="region of interest" description="Disordered" evidence="1">
    <location>
        <begin position="635"/>
        <end position="697"/>
    </location>
</feature>
<reference evidence="2" key="1">
    <citation type="submission" date="2020-11" db="EMBL/GenBank/DDBJ databases">
        <authorList>
            <consortium name="DOE Joint Genome Institute"/>
            <person name="Ahrendt S."/>
            <person name="Riley R."/>
            <person name="Andreopoulos W."/>
            <person name="LaButti K."/>
            <person name="Pangilinan J."/>
            <person name="Ruiz-duenas F.J."/>
            <person name="Barrasa J.M."/>
            <person name="Sanchez-Garcia M."/>
            <person name="Camarero S."/>
            <person name="Miyauchi S."/>
            <person name="Serrano A."/>
            <person name="Linde D."/>
            <person name="Babiker R."/>
            <person name="Drula E."/>
            <person name="Ayuso-Fernandez I."/>
            <person name="Pacheco R."/>
            <person name="Padilla G."/>
            <person name="Ferreira P."/>
            <person name="Barriuso J."/>
            <person name="Kellner H."/>
            <person name="Castanera R."/>
            <person name="Alfaro M."/>
            <person name="Ramirez L."/>
            <person name="Pisabarro A.G."/>
            <person name="Kuo A."/>
            <person name="Tritt A."/>
            <person name="Lipzen A."/>
            <person name="He G."/>
            <person name="Yan M."/>
            <person name="Ng V."/>
            <person name="Cullen D."/>
            <person name="Martin F."/>
            <person name="Rosso M.-N."/>
            <person name="Henrissat B."/>
            <person name="Hibbett D."/>
            <person name="Martinez A.T."/>
            <person name="Grigoriev I.V."/>
        </authorList>
    </citation>
    <scope>NUCLEOTIDE SEQUENCE</scope>
    <source>
        <strain evidence="2">AH 44721</strain>
    </source>
</reference>
<evidence type="ECO:0000313" key="2">
    <source>
        <dbReference type="EMBL" id="KAF8888932.1"/>
    </source>
</evidence>
<proteinExistence type="predicted"/>
<dbReference type="Proteomes" id="UP000724874">
    <property type="component" value="Unassembled WGS sequence"/>
</dbReference>
<gene>
    <name evidence="2" type="ORF">CPB84DRAFT_1749410</name>
</gene>
<keyword evidence="3" id="KW-1185">Reference proteome</keyword>
<comment type="caution">
    <text evidence="2">The sequence shown here is derived from an EMBL/GenBank/DDBJ whole genome shotgun (WGS) entry which is preliminary data.</text>
</comment>
<organism evidence="2 3">
    <name type="scientific">Gymnopilus junonius</name>
    <name type="common">Spectacular rustgill mushroom</name>
    <name type="synonym">Gymnopilus spectabilis subsp. junonius</name>
    <dbReference type="NCBI Taxonomy" id="109634"/>
    <lineage>
        <taxon>Eukaryota</taxon>
        <taxon>Fungi</taxon>
        <taxon>Dikarya</taxon>
        <taxon>Basidiomycota</taxon>
        <taxon>Agaricomycotina</taxon>
        <taxon>Agaricomycetes</taxon>
        <taxon>Agaricomycetidae</taxon>
        <taxon>Agaricales</taxon>
        <taxon>Agaricineae</taxon>
        <taxon>Hymenogastraceae</taxon>
        <taxon>Gymnopilus</taxon>
    </lineage>
</organism>
<feature type="compositionally biased region" description="Low complexity" evidence="1">
    <location>
        <begin position="212"/>
        <end position="241"/>
    </location>
</feature>
<feature type="region of interest" description="Disordered" evidence="1">
    <location>
        <begin position="301"/>
        <end position="449"/>
    </location>
</feature>
<feature type="compositionally biased region" description="Low complexity" evidence="1">
    <location>
        <begin position="432"/>
        <end position="449"/>
    </location>
</feature>
<evidence type="ECO:0000256" key="1">
    <source>
        <dbReference type="SAM" id="MobiDB-lite"/>
    </source>
</evidence>
<feature type="compositionally biased region" description="Polar residues" evidence="1">
    <location>
        <begin position="473"/>
        <end position="482"/>
    </location>
</feature>
<feature type="compositionally biased region" description="Basic and acidic residues" evidence="1">
    <location>
        <begin position="676"/>
        <end position="693"/>
    </location>
</feature>
<protein>
    <submittedName>
        <fullName evidence="2">Uncharacterized protein</fullName>
    </submittedName>
</protein>
<dbReference type="AlphaFoldDB" id="A0A9P5NKG2"/>
<feature type="region of interest" description="Disordered" evidence="1">
    <location>
        <begin position="194"/>
        <end position="254"/>
    </location>
</feature>
<feature type="compositionally biased region" description="Polar residues" evidence="1">
    <location>
        <begin position="378"/>
        <end position="391"/>
    </location>
</feature>
<name>A0A9P5NKG2_GYMJU</name>
<evidence type="ECO:0000313" key="3">
    <source>
        <dbReference type="Proteomes" id="UP000724874"/>
    </source>
</evidence>
<dbReference type="OrthoDB" id="3070411at2759"/>
<feature type="compositionally biased region" description="Polar residues" evidence="1">
    <location>
        <begin position="1"/>
        <end position="14"/>
    </location>
</feature>
<accession>A0A9P5NKG2</accession>
<feature type="compositionally biased region" description="Polar residues" evidence="1">
    <location>
        <begin position="335"/>
        <end position="358"/>
    </location>
</feature>
<dbReference type="EMBL" id="JADNYJ010000082">
    <property type="protein sequence ID" value="KAF8888932.1"/>
    <property type="molecule type" value="Genomic_DNA"/>
</dbReference>
<feature type="compositionally biased region" description="Low complexity" evidence="1">
    <location>
        <begin position="402"/>
        <end position="423"/>
    </location>
</feature>
<sequence length="845" mass="89325">MDSASVATETQSGANDAAPAVPSPRHTRRQTLHRSLTANSRKPLRSSPLAAGTSRSGHRRRPSTAPGPDTDVTTSRKRLSLTSPALGPFFDIHVPQRPSSVLVSLQEADVVQYADVTPRVGLSIDSPERERASLAPSGNNLMVPGNRVSLAQSSGGASARVRYSYASSSAGPSNRPVSFIIGAESDVEADMHQSWRSSYHSTTTPKPILKHPSSSSSFVPPSISPSASTSSSPTSAKSTSSQPEPGPSTKPVTTRLSRSFKDMDNSWYTFSPYATTPKFSRLGLAAPGVVMPISAKEMAKRKNSLSRGASLKTGKQPSLTNALAGKNVARRASLATATGRTSPSRTSALASGSANTTPGDKKPAPEWLSLPPLARGGQHNQSQSRVPSKASQGILHSKSYGLSPTSSVGSAASSTSSLRSSEGSGHRDRGRSSTSTAASTPLSSAPSSVSLRSWKSVRASISSMASPPHLPTFQPSTRATSMSGLSLSSFRMQGEEEISPQKASSAERPQQDLQAFKDPEYVLPVNNILTREVSHSRSLKRRKSASGLLSRVRSWRWKGKAVARPNREELVADLVIGGVVEEKGDSIREVEDDDVAKVVEGETVRGVGDAADERLTADGETVGLAVDVVQLDDKSELEIDDDGSPSTCSPDPSGNDADDELEVQSNHKSHPVGHTTQEEPRQESLDHSADTEGIHTPTSTFSLLDLSLNPEPATTTVTLIVIPIPSPNLHVAESAPALTFLQQPNSNPQISQIEDQLLSGELRHTNSTTGNLDKSVTGDLEPEKHIYADTPPSLHILSKIAVEPVHTKEKRSGSMQRLLNVIVCGASATEPSSPVDSTPVRPSGG</sequence>
<feature type="compositionally biased region" description="Polar residues" evidence="1">
    <location>
        <begin position="194"/>
        <end position="205"/>
    </location>
</feature>